<name>A0A931I3R2_9HYPH</name>
<accession>A0A931I3R2</accession>
<dbReference type="EMBL" id="JADZLT010000052">
    <property type="protein sequence ID" value="MBH0238894.1"/>
    <property type="molecule type" value="Genomic_DNA"/>
</dbReference>
<dbReference type="AlphaFoldDB" id="A0A931I3R2"/>
<reference evidence="1" key="1">
    <citation type="submission" date="2020-12" db="EMBL/GenBank/DDBJ databases">
        <title>Methylobrevis albus sp. nov., isolated from fresh water lack sediment.</title>
        <authorList>
            <person name="Zou Q."/>
        </authorList>
    </citation>
    <scope>NUCLEOTIDE SEQUENCE</scope>
    <source>
        <strain evidence="1">L22</strain>
    </source>
</reference>
<organism evidence="1 2">
    <name type="scientific">Methylobrevis albus</name>
    <dbReference type="NCBI Taxonomy" id="2793297"/>
    <lineage>
        <taxon>Bacteria</taxon>
        <taxon>Pseudomonadati</taxon>
        <taxon>Pseudomonadota</taxon>
        <taxon>Alphaproteobacteria</taxon>
        <taxon>Hyphomicrobiales</taxon>
        <taxon>Pleomorphomonadaceae</taxon>
        <taxon>Methylobrevis</taxon>
    </lineage>
</organism>
<evidence type="ECO:0000313" key="2">
    <source>
        <dbReference type="Proteomes" id="UP000631694"/>
    </source>
</evidence>
<proteinExistence type="predicted"/>
<dbReference type="Pfam" id="PF16156">
    <property type="entry name" value="DUF4864"/>
    <property type="match status" value="1"/>
</dbReference>
<evidence type="ECO:0000313" key="1">
    <source>
        <dbReference type="EMBL" id="MBH0238894.1"/>
    </source>
</evidence>
<dbReference type="Proteomes" id="UP000631694">
    <property type="component" value="Unassembled WGS sequence"/>
</dbReference>
<keyword evidence="2" id="KW-1185">Reference proteome</keyword>
<comment type="caution">
    <text evidence="1">The sequence shown here is derived from an EMBL/GenBank/DDBJ whole genome shotgun (WGS) entry which is preliminary data.</text>
</comment>
<gene>
    <name evidence="1" type="ORF">I5731_13750</name>
</gene>
<sequence length="132" mass="14096">MLLASPAAADEAAAPDAGDFTAIQAVIGEQIAAFKADDSARAYSFAAPQLQQVLGNADTFMSMVKQGYQPVYRPKAVTFGQLRDTAKGLVQEVFLVGPDGADWTALYMVERQPDGTWRIAGCKLAKQERVAA</sequence>
<dbReference type="InterPro" id="IPR032347">
    <property type="entry name" value="DUF4864"/>
</dbReference>
<protein>
    <submittedName>
        <fullName evidence="1">DUF4864 domain-containing protein</fullName>
    </submittedName>
</protein>